<name>A0A7W6HSS4_9BACT</name>
<comment type="caution">
    <text evidence="1">The sequence shown here is derived from an EMBL/GenBank/DDBJ whole genome shotgun (WGS) entry which is preliminary data.</text>
</comment>
<sequence length="74" mass="8384">MPLWNFTTKNKRQCNGVFVEKGMTVEVVTPTTSNPLNNPQGREQIATAFMTKYGVDMKKAQMLTASYLDYTMSK</sequence>
<dbReference type="EMBL" id="JACIES010000001">
    <property type="protein sequence ID" value="MBB4024283.1"/>
    <property type="molecule type" value="Genomic_DNA"/>
</dbReference>
<reference evidence="1 2" key="1">
    <citation type="submission" date="2020-08" db="EMBL/GenBank/DDBJ databases">
        <title>Genomic Encyclopedia of Type Strains, Phase IV (KMG-IV): sequencing the most valuable type-strain genomes for metagenomic binning, comparative biology and taxonomic classification.</title>
        <authorList>
            <person name="Goeker M."/>
        </authorList>
    </citation>
    <scope>NUCLEOTIDE SEQUENCE [LARGE SCALE GENOMIC DNA]</scope>
    <source>
        <strain evidence="1 2">DSM 105721</strain>
    </source>
</reference>
<gene>
    <name evidence="1" type="ORF">GGR14_000044</name>
</gene>
<proteinExistence type="predicted"/>
<dbReference type="OrthoDB" id="1075930at2"/>
<organism evidence="1 2">
    <name type="scientific">Butyricimonas faecihominis</name>
    <dbReference type="NCBI Taxonomy" id="1472416"/>
    <lineage>
        <taxon>Bacteria</taxon>
        <taxon>Pseudomonadati</taxon>
        <taxon>Bacteroidota</taxon>
        <taxon>Bacteroidia</taxon>
        <taxon>Bacteroidales</taxon>
        <taxon>Odoribacteraceae</taxon>
        <taxon>Butyricimonas</taxon>
    </lineage>
</organism>
<protein>
    <submittedName>
        <fullName evidence="1">Uncharacterized protein</fullName>
    </submittedName>
</protein>
<dbReference type="RefSeq" id="WP_120096350.1">
    <property type="nucleotide sequence ID" value="NZ_AP028155.1"/>
</dbReference>
<evidence type="ECO:0000313" key="1">
    <source>
        <dbReference type="EMBL" id="MBB4024283.1"/>
    </source>
</evidence>
<keyword evidence="2" id="KW-1185">Reference proteome</keyword>
<accession>A0A7W6HSS4</accession>
<dbReference type="Proteomes" id="UP000546007">
    <property type="component" value="Unassembled WGS sequence"/>
</dbReference>
<dbReference type="Pfam" id="PF19637">
    <property type="entry name" value="DUF6140"/>
    <property type="match status" value="1"/>
</dbReference>
<dbReference type="GeneID" id="93100503"/>
<evidence type="ECO:0000313" key="2">
    <source>
        <dbReference type="Proteomes" id="UP000546007"/>
    </source>
</evidence>
<dbReference type="InterPro" id="IPR046138">
    <property type="entry name" value="DUF6140"/>
</dbReference>
<dbReference type="AlphaFoldDB" id="A0A7W6HSS4"/>